<dbReference type="AlphaFoldDB" id="A0A3S5EWH1"/>
<feature type="signal peptide" evidence="3">
    <location>
        <begin position="1"/>
        <end position="32"/>
    </location>
</feature>
<protein>
    <recommendedName>
        <fullName evidence="6">Viral protein TPX</fullName>
    </recommendedName>
</protein>
<dbReference type="Proteomes" id="UP000268658">
    <property type="component" value="Chromosome"/>
</dbReference>
<feature type="region of interest" description="Disordered" evidence="1">
    <location>
        <begin position="162"/>
        <end position="207"/>
    </location>
</feature>
<sequence>MGYMPELTIRRFSAPRSALAVLSVLTVSSALALSGAPGHALPAAEDDVSMTLSTDIVIREDETFTMKFTASESGSTQTLSKSVCNEETFDTDNSNDKDVKVEFKEEGDTRTCTLQGSNSISESTDNVTHSGDEFIVTTPEFNDQPSSTTLNITQSVTFPGEVTEADGGETDGTKVSFNDGDSHRVKGKDKAASGATSGAQDSAGESGSTSTWVWALVGLLAVAVAGGIVAVVIMNQRKKNQPQFFPYATPAQGYDPNQALVSPPGQPVQPYQPGQPVQPYPPGQPVQPYQPGYTEPQAQPYQQPYNGQPEQPYNGYPGQGY</sequence>
<feature type="compositionally biased region" description="Polar residues" evidence="1">
    <location>
        <begin position="296"/>
        <end position="311"/>
    </location>
</feature>
<evidence type="ECO:0000313" key="4">
    <source>
        <dbReference type="EMBL" id="VEI16763.1"/>
    </source>
</evidence>
<keyword evidence="2" id="KW-0472">Membrane</keyword>
<keyword evidence="3" id="KW-0732">Signal</keyword>
<feature type="transmembrane region" description="Helical" evidence="2">
    <location>
        <begin position="212"/>
        <end position="234"/>
    </location>
</feature>
<evidence type="ECO:0000256" key="3">
    <source>
        <dbReference type="SAM" id="SignalP"/>
    </source>
</evidence>
<gene>
    <name evidence="4" type="ORF">NCTC10951_01847</name>
</gene>
<dbReference type="EMBL" id="LR134477">
    <property type="protein sequence ID" value="VEI16763.1"/>
    <property type="molecule type" value="Genomic_DNA"/>
</dbReference>
<name>A0A3S5EWH1_ACTVI</name>
<keyword evidence="2" id="KW-1133">Transmembrane helix</keyword>
<proteinExistence type="predicted"/>
<feature type="compositionally biased region" description="Pro residues" evidence="1">
    <location>
        <begin position="276"/>
        <end position="285"/>
    </location>
</feature>
<feature type="chain" id="PRO_5018528383" description="Viral protein TPX" evidence="3">
    <location>
        <begin position="33"/>
        <end position="321"/>
    </location>
</feature>
<reference evidence="4 5" key="1">
    <citation type="submission" date="2018-12" db="EMBL/GenBank/DDBJ databases">
        <authorList>
            <consortium name="Pathogen Informatics"/>
        </authorList>
    </citation>
    <scope>NUCLEOTIDE SEQUENCE [LARGE SCALE GENOMIC DNA]</scope>
    <source>
        <strain evidence="4 5">NCTC10951</strain>
    </source>
</reference>
<keyword evidence="2" id="KW-0812">Transmembrane</keyword>
<accession>A0A3S5EWH1</accession>
<evidence type="ECO:0008006" key="6">
    <source>
        <dbReference type="Google" id="ProtNLM"/>
    </source>
</evidence>
<evidence type="ECO:0000256" key="1">
    <source>
        <dbReference type="SAM" id="MobiDB-lite"/>
    </source>
</evidence>
<feature type="compositionally biased region" description="Polar residues" evidence="1">
    <location>
        <begin position="194"/>
        <end position="207"/>
    </location>
</feature>
<feature type="compositionally biased region" description="Basic and acidic residues" evidence="1">
    <location>
        <begin position="180"/>
        <end position="191"/>
    </location>
</feature>
<dbReference type="KEGG" id="avc:NCTC10951_01847"/>
<evidence type="ECO:0000313" key="5">
    <source>
        <dbReference type="Proteomes" id="UP000268658"/>
    </source>
</evidence>
<feature type="region of interest" description="Disordered" evidence="1">
    <location>
        <begin position="246"/>
        <end position="321"/>
    </location>
</feature>
<evidence type="ECO:0000256" key="2">
    <source>
        <dbReference type="SAM" id="Phobius"/>
    </source>
</evidence>
<organism evidence="4 5">
    <name type="scientific">Actinomyces viscosus</name>
    <dbReference type="NCBI Taxonomy" id="1656"/>
    <lineage>
        <taxon>Bacteria</taxon>
        <taxon>Bacillati</taxon>
        <taxon>Actinomycetota</taxon>
        <taxon>Actinomycetes</taxon>
        <taxon>Actinomycetales</taxon>
        <taxon>Actinomycetaceae</taxon>
        <taxon>Actinomyces</taxon>
    </lineage>
</organism>